<feature type="non-terminal residue" evidence="1">
    <location>
        <position position="62"/>
    </location>
</feature>
<evidence type="ECO:0000313" key="1">
    <source>
        <dbReference type="EMBL" id="CAG8840062.1"/>
    </source>
</evidence>
<organism evidence="1 2">
    <name type="scientific">Cetraspora pellucida</name>
    <dbReference type="NCBI Taxonomy" id="1433469"/>
    <lineage>
        <taxon>Eukaryota</taxon>
        <taxon>Fungi</taxon>
        <taxon>Fungi incertae sedis</taxon>
        <taxon>Mucoromycota</taxon>
        <taxon>Glomeromycotina</taxon>
        <taxon>Glomeromycetes</taxon>
        <taxon>Diversisporales</taxon>
        <taxon>Gigasporaceae</taxon>
        <taxon>Cetraspora</taxon>
    </lineage>
</organism>
<evidence type="ECO:0000313" key="2">
    <source>
        <dbReference type="Proteomes" id="UP000789759"/>
    </source>
</evidence>
<sequence length="62" mass="7688">KRFQEMFEESGFEVYKSQRLFVEYVQTKQQKGAKNRRVSVVELTERIRDRYWRVEELGDVER</sequence>
<feature type="non-terminal residue" evidence="1">
    <location>
        <position position="1"/>
    </location>
</feature>
<dbReference type="OrthoDB" id="2429894at2759"/>
<gene>
    <name evidence="1" type="ORF">CPELLU_LOCUS21963</name>
</gene>
<accession>A0A9N9KJ63</accession>
<comment type="caution">
    <text evidence="1">The sequence shown here is derived from an EMBL/GenBank/DDBJ whole genome shotgun (WGS) entry which is preliminary data.</text>
</comment>
<protein>
    <submittedName>
        <fullName evidence="1">1048_t:CDS:1</fullName>
    </submittedName>
</protein>
<proteinExistence type="predicted"/>
<dbReference type="Proteomes" id="UP000789759">
    <property type="component" value="Unassembled WGS sequence"/>
</dbReference>
<keyword evidence="2" id="KW-1185">Reference proteome</keyword>
<reference evidence="1" key="1">
    <citation type="submission" date="2021-06" db="EMBL/GenBank/DDBJ databases">
        <authorList>
            <person name="Kallberg Y."/>
            <person name="Tangrot J."/>
            <person name="Rosling A."/>
        </authorList>
    </citation>
    <scope>NUCLEOTIDE SEQUENCE</scope>
    <source>
        <strain evidence="1">FL966</strain>
    </source>
</reference>
<dbReference type="AlphaFoldDB" id="A0A9N9KJ63"/>
<dbReference type="EMBL" id="CAJVQA010089073">
    <property type="protein sequence ID" value="CAG8840062.1"/>
    <property type="molecule type" value="Genomic_DNA"/>
</dbReference>
<name>A0A9N9KJ63_9GLOM</name>